<dbReference type="STRING" id="4097.A0A1S3Z2V8"/>
<dbReference type="RefSeq" id="XP_016458770.1">
    <property type="nucleotide sequence ID" value="XM_016603284.1"/>
</dbReference>
<dbReference type="PaxDb" id="4097-A0A1S3Z2V8"/>
<dbReference type="EC" id="2.7.2.3" evidence="5"/>
<dbReference type="GO" id="GO:0004618">
    <property type="term" value="F:phosphoglycerate kinase activity"/>
    <property type="evidence" value="ECO:0007669"/>
    <property type="project" value="UniProtKB-EC"/>
</dbReference>
<dbReference type="Gene3D" id="3.40.50.1260">
    <property type="entry name" value="Phosphoglycerate kinase, N-terminal domain"/>
    <property type="match status" value="2"/>
</dbReference>
<dbReference type="InterPro" id="IPR036043">
    <property type="entry name" value="Phosphoglycerate_kinase_sf"/>
</dbReference>
<comment type="catalytic activity">
    <reaction evidence="1">
        <text>(2R)-3-phosphoglycerate + ATP = (2R)-3-phospho-glyceroyl phosphate + ADP</text>
        <dbReference type="Rhea" id="RHEA:14801"/>
        <dbReference type="ChEBI" id="CHEBI:30616"/>
        <dbReference type="ChEBI" id="CHEBI:57604"/>
        <dbReference type="ChEBI" id="CHEBI:58272"/>
        <dbReference type="ChEBI" id="CHEBI:456216"/>
        <dbReference type="EC" id="2.7.2.3"/>
    </reaction>
</comment>
<dbReference type="KEGG" id="nta:107782399"/>
<dbReference type="PANTHER" id="PTHR11406">
    <property type="entry name" value="PHOSPHOGLYCERATE KINASE"/>
    <property type="match status" value="1"/>
</dbReference>
<dbReference type="SUPFAM" id="SSF53748">
    <property type="entry name" value="Phosphoglycerate kinase"/>
    <property type="match status" value="1"/>
</dbReference>
<dbReference type="OrthoDB" id="275353at2759"/>
<proteinExistence type="inferred from homology"/>
<gene>
    <name evidence="11" type="primary">LOC107782399</name>
</gene>
<dbReference type="GO" id="GO:0006096">
    <property type="term" value="P:glycolytic process"/>
    <property type="evidence" value="ECO:0007669"/>
    <property type="project" value="InterPro"/>
</dbReference>
<accession>A0A1S3Z2V8</accession>
<reference evidence="11" key="1">
    <citation type="submission" date="2025-08" db="UniProtKB">
        <authorList>
            <consortium name="RefSeq"/>
        </authorList>
    </citation>
    <scope>IDENTIFICATION</scope>
</reference>
<evidence type="ECO:0000256" key="5">
    <source>
        <dbReference type="ARBA" id="ARBA00013061"/>
    </source>
</evidence>
<evidence type="ECO:0000256" key="2">
    <source>
        <dbReference type="ARBA" id="ARBA00001946"/>
    </source>
</evidence>
<comment type="similarity">
    <text evidence="4">Belongs to the phosphoglycerate kinase family.</text>
</comment>
<name>A0A1S3Z2V8_TOBAC</name>
<evidence type="ECO:0000313" key="11">
    <source>
        <dbReference type="RefSeq" id="XP_016458770.1"/>
    </source>
</evidence>
<dbReference type="PANTHER" id="PTHR11406:SF23">
    <property type="entry name" value="PHOSPHOGLYCERATE KINASE 1, CHLOROPLASTIC-RELATED"/>
    <property type="match status" value="1"/>
</dbReference>
<protein>
    <recommendedName>
        <fullName evidence="5">phosphoglycerate kinase</fullName>
        <ecNumber evidence="5">2.7.2.3</ecNumber>
    </recommendedName>
</protein>
<dbReference type="InterPro" id="IPR015824">
    <property type="entry name" value="Phosphoglycerate_kinase_N"/>
</dbReference>
<comment type="pathway">
    <text evidence="3">Carbohydrate biosynthesis; Calvin cycle.</text>
</comment>
<dbReference type="AlphaFoldDB" id="A0A1S3Z2V8"/>
<keyword evidence="9" id="KW-0067">ATP-binding</keyword>
<keyword evidence="10" id="KW-0460">Magnesium</keyword>
<sequence>MLDPAKSLIEKAKENGVSLFLAVDVVIANKYSAGANRKVVPVGVCNCEYPFTIAKATVISELVADQSLRVLPLVQETQGVESITAVEKVGLADKMSHISMGGFASKELHKGIPLHRVLALDDDA</sequence>
<evidence type="ECO:0000256" key="7">
    <source>
        <dbReference type="ARBA" id="ARBA00022741"/>
    </source>
</evidence>
<dbReference type="InterPro" id="IPR001576">
    <property type="entry name" value="Phosphoglycerate_kinase"/>
</dbReference>
<evidence type="ECO:0000256" key="9">
    <source>
        <dbReference type="ARBA" id="ARBA00022840"/>
    </source>
</evidence>
<keyword evidence="6" id="KW-0808">Transferase</keyword>
<evidence type="ECO:0000256" key="6">
    <source>
        <dbReference type="ARBA" id="ARBA00022679"/>
    </source>
</evidence>
<evidence type="ECO:0000256" key="10">
    <source>
        <dbReference type="ARBA" id="ARBA00022842"/>
    </source>
</evidence>
<evidence type="ECO:0000256" key="4">
    <source>
        <dbReference type="ARBA" id="ARBA00008982"/>
    </source>
</evidence>
<evidence type="ECO:0000256" key="1">
    <source>
        <dbReference type="ARBA" id="ARBA00000642"/>
    </source>
</evidence>
<keyword evidence="8" id="KW-0418">Kinase</keyword>
<evidence type="ECO:0000256" key="8">
    <source>
        <dbReference type="ARBA" id="ARBA00022777"/>
    </source>
</evidence>
<keyword evidence="7" id="KW-0547">Nucleotide-binding</keyword>
<evidence type="ECO:0000256" key="3">
    <source>
        <dbReference type="ARBA" id="ARBA00005215"/>
    </source>
</evidence>
<comment type="cofactor">
    <cofactor evidence="2">
        <name>Mg(2+)</name>
        <dbReference type="ChEBI" id="CHEBI:18420"/>
    </cofactor>
</comment>
<organism evidence="11">
    <name type="scientific">Nicotiana tabacum</name>
    <name type="common">Common tobacco</name>
    <dbReference type="NCBI Taxonomy" id="4097"/>
    <lineage>
        <taxon>Eukaryota</taxon>
        <taxon>Viridiplantae</taxon>
        <taxon>Streptophyta</taxon>
        <taxon>Embryophyta</taxon>
        <taxon>Tracheophyta</taxon>
        <taxon>Spermatophyta</taxon>
        <taxon>Magnoliopsida</taxon>
        <taxon>eudicotyledons</taxon>
        <taxon>Gunneridae</taxon>
        <taxon>Pentapetalae</taxon>
        <taxon>asterids</taxon>
        <taxon>lamiids</taxon>
        <taxon>Solanales</taxon>
        <taxon>Solanaceae</taxon>
        <taxon>Nicotianoideae</taxon>
        <taxon>Nicotianeae</taxon>
        <taxon>Nicotiana</taxon>
    </lineage>
</organism>
<dbReference type="SMR" id="A0A1S3Z2V8"/>
<dbReference type="GO" id="GO:0005524">
    <property type="term" value="F:ATP binding"/>
    <property type="evidence" value="ECO:0007669"/>
    <property type="project" value="UniProtKB-KW"/>
</dbReference>